<dbReference type="EMBL" id="DWWB01000088">
    <property type="protein sequence ID" value="HJC67943.1"/>
    <property type="molecule type" value="Genomic_DNA"/>
</dbReference>
<evidence type="ECO:0000313" key="3">
    <source>
        <dbReference type="EMBL" id="HJC67943.1"/>
    </source>
</evidence>
<reference evidence="3" key="2">
    <citation type="submission" date="2021-04" db="EMBL/GenBank/DDBJ databases">
        <authorList>
            <person name="Gilroy R."/>
        </authorList>
    </citation>
    <scope>NUCLEOTIDE SEQUENCE</scope>
    <source>
        <strain evidence="3">CHK198-12963</strain>
    </source>
</reference>
<dbReference type="Pfam" id="PF02604">
    <property type="entry name" value="PhdYeFM_antitox"/>
    <property type="match status" value="1"/>
</dbReference>
<name>A0A9D2PX97_9FIRM</name>
<reference evidence="3" key="1">
    <citation type="journal article" date="2021" name="PeerJ">
        <title>Extensive microbial diversity within the chicken gut microbiome revealed by metagenomics and culture.</title>
        <authorList>
            <person name="Gilroy R."/>
            <person name="Ravi A."/>
            <person name="Getino M."/>
            <person name="Pursley I."/>
            <person name="Horton D.L."/>
            <person name="Alikhan N.F."/>
            <person name="Baker D."/>
            <person name="Gharbi K."/>
            <person name="Hall N."/>
            <person name="Watson M."/>
            <person name="Adriaenssens E.M."/>
            <person name="Foster-Nyarko E."/>
            <person name="Jarju S."/>
            <person name="Secka A."/>
            <person name="Antonio M."/>
            <person name="Oren A."/>
            <person name="Chaudhuri R.R."/>
            <person name="La Ragione R."/>
            <person name="Hildebrand F."/>
            <person name="Pallen M.J."/>
        </authorList>
    </citation>
    <scope>NUCLEOTIDE SEQUENCE</scope>
    <source>
        <strain evidence="3">CHK198-12963</strain>
    </source>
</reference>
<evidence type="ECO:0000256" key="2">
    <source>
        <dbReference type="RuleBase" id="RU362080"/>
    </source>
</evidence>
<dbReference type="Proteomes" id="UP000823863">
    <property type="component" value="Unassembled WGS sequence"/>
</dbReference>
<comment type="similarity">
    <text evidence="1 2">Belongs to the phD/YefM antitoxin family.</text>
</comment>
<dbReference type="InterPro" id="IPR036165">
    <property type="entry name" value="YefM-like_sf"/>
</dbReference>
<sequence length="73" mass="8052">MIVTATEFKTNLGKYLEMAASKDIFITKNGKSIARLTSPAVDKLALLDDLVGIVPGNQAMDENTIREERLSRQ</sequence>
<accession>A0A9D2PX97</accession>
<comment type="caution">
    <text evidence="3">The sequence shown here is derived from an EMBL/GenBank/DDBJ whole genome shotgun (WGS) entry which is preliminary data.</text>
</comment>
<evidence type="ECO:0000313" key="4">
    <source>
        <dbReference type="Proteomes" id="UP000823863"/>
    </source>
</evidence>
<evidence type="ECO:0000256" key="1">
    <source>
        <dbReference type="ARBA" id="ARBA00009981"/>
    </source>
</evidence>
<dbReference type="NCBIfam" id="TIGR01552">
    <property type="entry name" value="phd_fam"/>
    <property type="match status" value="1"/>
</dbReference>
<organism evidence="3 4">
    <name type="scientific">Candidatus Enterocloster excrementigallinarum</name>
    <dbReference type="NCBI Taxonomy" id="2838558"/>
    <lineage>
        <taxon>Bacteria</taxon>
        <taxon>Bacillati</taxon>
        <taxon>Bacillota</taxon>
        <taxon>Clostridia</taxon>
        <taxon>Lachnospirales</taxon>
        <taxon>Lachnospiraceae</taxon>
        <taxon>Enterocloster</taxon>
    </lineage>
</organism>
<dbReference type="SUPFAM" id="SSF143120">
    <property type="entry name" value="YefM-like"/>
    <property type="match status" value="1"/>
</dbReference>
<dbReference type="AlphaFoldDB" id="A0A9D2PX97"/>
<gene>
    <name evidence="3" type="ORF">H9931_14745</name>
</gene>
<protein>
    <recommendedName>
        <fullName evidence="2">Antitoxin</fullName>
    </recommendedName>
</protein>
<proteinExistence type="inferred from homology"/>
<dbReference type="InterPro" id="IPR006442">
    <property type="entry name" value="Antitoxin_Phd/YefM"/>
</dbReference>
<comment type="function">
    <text evidence="2">Antitoxin component of a type II toxin-antitoxin (TA) system.</text>
</comment>